<comment type="caution">
    <text evidence="1">The sequence shown here is derived from an EMBL/GenBank/DDBJ whole genome shotgun (WGS) entry which is preliminary data.</text>
</comment>
<organism evidence="1 2">
    <name type="scientific">Actinopolyspora mortivallis</name>
    <dbReference type="NCBI Taxonomy" id="33906"/>
    <lineage>
        <taxon>Bacteria</taxon>
        <taxon>Bacillati</taxon>
        <taxon>Actinomycetota</taxon>
        <taxon>Actinomycetes</taxon>
        <taxon>Actinopolysporales</taxon>
        <taxon>Actinopolysporaceae</taxon>
        <taxon>Actinopolyspora</taxon>
    </lineage>
</organism>
<keyword evidence="2" id="KW-1185">Reference proteome</keyword>
<dbReference type="AlphaFoldDB" id="A0A2T0H1T4"/>
<dbReference type="EMBL" id="PVSR01000001">
    <property type="protein sequence ID" value="PRW65339.1"/>
    <property type="molecule type" value="Genomic_DNA"/>
</dbReference>
<gene>
    <name evidence="1" type="ORF">CEP50_02190</name>
</gene>
<evidence type="ECO:0000313" key="2">
    <source>
        <dbReference type="Proteomes" id="UP000239352"/>
    </source>
</evidence>
<dbReference type="InParanoid" id="A0A2T0H1T4"/>
<evidence type="ECO:0000313" key="1">
    <source>
        <dbReference type="EMBL" id="PRW65339.1"/>
    </source>
</evidence>
<proteinExistence type="predicted"/>
<protein>
    <submittedName>
        <fullName evidence="1">Uncharacterized protein</fullName>
    </submittedName>
</protein>
<reference evidence="1 2" key="1">
    <citation type="submission" date="2018-03" db="EMBL/GenBank/DDBJ databases">
        <title>Actinopolyspora mortivallis from Sahara, screening for active biomolecules.</title>
        <authorList>
            <person name="Selama O."/>
            <person name="Wellington E.M.H."/>
            <person name="Hacene H."/>
        </authorList>
    </citation>
    <scope>NUCLEOTIDE SEQUENCE [LARGE SCALE GENOMIC DNA]</scope>
    <source>
        <strain evidence="1 2">M5A</strain>
    </source>
</reference>
<accession>A0A2T0H1T4</accession>
<dbReference type="Proteomes" id="UP000239352">
    <property type="component" value="Unassembled WGS sequence"/>
</dbReference>
<name>A0A2T0H1T4_ACTMO</name>
<sequence length="184" mass="19524">MDEGMRWFQYRSGIVGERQRVAHCEDQSAGEGLWSWCRTEFDPAEMEGVAEPGATPETGQASPGAPCVPCLMLVMGATNGGARNGNKLGEMRGASATVPGDLSDAFAAKPSGSTTATSVVEGAPDDSPSKSLLAVSMRKAQWLLEDAAHDVSGDRYSTAQAVELVEILEELLQLVRKSIGDEHR</sequence>